<dbReference type="Proteomes" id="UP000092876">
    <property type="component" value="Unassembled WGS sequence"/>
</dbReference>
<dbReference type="RefSeq" id="WP_065679028.1">
    <property type="nucleotide sequence ID" value="NZ_AP025460.1"/>
</dbReference>
<evidence type="ECO:0000313" key="1">
    <source>
        <dbReference type="EMBL" id="SBS63894.1"/>
    </source>
</evidence>
<gene>
    <name evidence="1" type="ORF">VAT7223_01887</name>
</gene>
<proteinExistence type="predicted"/>
<reference evidence="2" key="1">
    <citation type="submission" date="2016-06" db="EMBL/GenBank/DDBJ databases">
        <authorList>
            <person name="Rodrigo-Torres Lidia"/>
            <person name="Arahal R.David."/>
        </authorList>
    </citation>
    <scope>NUCLEOTIDE SEQUENCE [LARGE SCALE GENOMIC DNA]</scope>
    <source>
        <strain evidence="2">CECT 7223</strain>
    </source>
</reference>
<protein>
    <submittedName>
        <fullName evidence="1">Uncharacterized protein</fullName>
    </submittedName>
</protein>
<name>A0A1C3IQY0_9VIBR</name>
<accession>A0A1C3IQY0</accession>
<sequence>MSEKTIEERMKWLNPDDEHLADWFRAYADSREWICKYVYKEEQNIGLISSSSAIFCEKFLKNWASKGSITSKDKHRINLLRSAWSSHKNSKSKVTLSLSSEAKKSLTFLSEINGITKTEVVKELLINAHELFNMQKSLKKILRRQPNANEFNKKFDFLSEILNHSSLTEEVNNLKSENRLLKLELAKLGGCKPSSKV</sequence>
<dbReference type="GeneID" id="94233071"/>
<dbReference type="AlphaFoldDB" id="A0A1C3IQY0"/>
<organism evidence="1 2">
    <name type="scientific">Vibrio atlanticus</name>
    <dbReference type="NCBI Taxonomy" id="693153"/>
    <lineage>
        <taxon>Bacteria</taxon>
        <taxon>Pseudomonadati</taxon>
        <taxon>Pseudomonadota</taxon>
        <taxon>Gammaproteobacteria</taxon>
        <taxon>Vibrionales</taxon>
        <taxon>Vibrionaceae</taxon>
        <taxon>Vibrio</taxon>
    </lineage>
</organism>
<evidence type="ECO:0000313" key="2">
    <source>
        <dbReference type="Proteomes" id="UP000092876"/>
    </source>
</evidence>
<dbReference type="EMBL" id="FLQP01000024">
    <property type="protein sequence ID" value="SBS63894.1"/>
    <property type="molecule type" value="Genomic_DNA"/>
</dbReference>